<evidence type="ECO:0000256" key="4">
    <source>
        <dbReference type="ARBA" id="ARBA00023204"/>
    </source>
</evidence>
<dbReference type="SUPFAM" id="SSF52141">
    <property type="entry name" value="Uracil-DNA glycosylase-like"/>
    <property type="match status" value="1"/>
</dbReference>
<organism evidence="5">
    <name type="scientific">Octopus bimaculoides</name>
    <name type="common">California two-spotted octopus</name>
    <dbReference type="NCBI Taxonomy" id="37653"/>
    <lineage>
        <taxon>Eukaryota</taxon>
        <taxon>Metazoa</taxon>
        <taxon>Spiralia</taxon>
        <taxon>Lophotrochozoa</taxon>
        <taxon>Mollusca</taxon>
        <taxon>Cephalopoda</taxon>
        <taxon>Coleoidea</taxon>
        <taxon>Octopodiformes</taxon>
        <taxon>Octopoda</taxon>
        <taxon>Incirrata</taxon>
        <taxon>Octopodidae</taxon>
        <taxon>Octopus</taxon>
    </lineage>
</organism>
<proteinExistence type="predicted"/>
<dbReference type="OrthoDB" id="408702at2759"/>
<keyword evidence="4" id="KW-0234">DNA repair</keyword>
<evidence type="ECO:0000256" key="3">
    <source>
        <dbReference type="ARBA" id="ARBA00023125"/>
    </source>
</evidence>
<dbReference type="PANTHER" id="PTHR13235:SF2">
    <property type="entry name" value="SINGLE-STRAND SELECTIVE MONOFUNCTIONAL URACIL DNA GLYCOSYLASE"/>
    <property type="match status" value="1"/>
</dbReference>
<sequence>MKTSPKIISPGKLKIKERKQLIAACNHSFLQVVQLLQVKLVIGIGNFASENASKAVKGLQQDLFSHLRIETLMHPSPANPAANKDWQSYALNKLKQIDIMSYTDWEISDGQVIDSQG</sequence>
<keyword evidence="1" id="KW-0227">DNA damage</keyword>
<name>A0A0L8I492_OCTBM</name>
<dbReference type="GO" id="GO:0006284">
    <property type="term" value="P:base-excision repair"/>
    <property type="evidence" value="ECO:0007669"/>
    <property type="project" value="InterPro"/>
</dbReference>
<gene>
    <name evidence="5" type="ORF">OCBIM_22036245mg</name>
</gene>
<dbReference type="GO" id="GO:0003677">
    <property type="term" value="F:DNA binding"/>
    <property type="evidence" value="ECO:0007669"/>
    <property type="project" value="UniProtKB-KW"/>
</dbReference>
<evidence type="ECO:0000256" key="1">
    <source>
        <dbReference type="ARBA" id="ARBA00022763"/>
    </source>
</evidence>
<keyword evidence="3" id="KW-0238">DNA-binding</keyword>
<dbReference type="EMBL" id="KQ416627">
    <property type="protein sequence ID" value="KOF96134.1"/>
    <property type="molecule type" value="Genomic_DNA"/>
</dbReference>
<evidence type="ECO:0000313" key="5">
    <source>
        <dbReference type="EMBL" id="KOF96134.1"/>
    </source>
</evidence>
<dbReference type="InterPro" id="IPR036895">
    <property type="entry name" value="Uracil-DNA_glycosylase-like_sf"/>
</dbReference>
<dbReference type="InterPro" id="IPR039134">
    <property type="entry name" value="SMUG1"/>
</dbReference>
<protein>
    <recommendedName>
        <fullName evidence="6">Uracil-DNA glycosylase-like domain-containing protein</fullName>
    </recommendedName>
</protein>
<dbReference type="Gene3D" id="3.40.470.10">
    <property type="entry name" value="Uracil-DNA glycosylase-like domain"/>
    <property type="match status" value="1"/>
</dbReference>
<dbReference type="GO" id="GO:0017065">
    <property type="term" value="F:single-strand selective uracil DNA N-glycosylase activity"/>
    <property type="evidence" value="ECO:0007669"/>
    <property type="project" value="InterPro"/>
</dbReference>
<evidence type="ECO:0000256" key="2">
    <source>
        <dbReference type="ARBA" id="ARBA00022801"/>
    </source>
</evidence>
<reference evidence="5" key="1">
    <citation type="submission" date="2015-07" db="EMBL/GenBank/DDBJ databases">
        <title>MeaNS - Measles Nucleotide Surveillance Program.</title>
        <authorList>
            <person name="Tran T."/>
            <person name="Druce J."/>
        </authorList>
    </citation>
    <scope>NUCLEOTIDE SEQUENCE</scope>
    <source>
        <strain evidence="5">UCB-OBI-ISO-001</strain>
        <tissue evidence="5">Gonad</tissue>
    </source>
</reference>
<dbReference type="GO" id="GO:0000703">
    <property type="term" value="F:oxidized pyrimidine nucleobase lesion DNA N-glycosylase activity"/>
    <property type="evidence" value="ECO:0007669"/>
    <property type="project" value="TreeGrafter"/>
</dbReference>
<keyword evidence="2" id="KW-0378">Hydrolase</keyword>
<dbReference type="PANTHER" id="PTHR13235">
    <property type="entry name" value="SINGLE-STRAND SELECTIVE MONOFUNCTIONAL URACIL DNA GLYCOSYLASE"/>
    <property type="match status" value="1"/>
</dbReference>
<dbReference type="AlphaFoldDB" id="A0A0L8I492"/>
<accession>A0A0L8I492</accession>
<evidence type="ECO:0008006" key="6">
    <source>
        <dbReference type="Google" id="ProtNLM"/>
    </source>
</evidence>
<dbReference type="STRING" id="37653.A0A0L8I492"/>